<dbReference type="AlphaFoldDB" id="A0AA96WYT2"/>
<evidence type="ECO:0000313" key="2">
    <source>
        <dbReference type="EMBL" id="WNZ47997.1"/>
    </source>
</evidence>
<gene>
    <name evidence="2" type="ORF">Q2T42_09145</name>
</gene>
<dbReference type="EMBL" id="CP130144">
    <property type="protein sequence ID" value="WNZ47997.1"/>
    <property type="molecule type" value="Genomic_DNA"/>
</dbReference>
<reference evidence="2" key="1">
    <citation type="journal article" date="2023" name="Plants (Basel)">
        <title>Genomic Analysis of Leptolyngbya boryana CZ1 Reveals Efficient Carbon Fixation Modules.</title>
        <authorList>
            <person name="Bai X."/>
            <person name="Wang H."/>
            <person name="Cheng W."/>
            <person name="Wang J."/>
            <person name="Ma M."/>
            <person name="Hu H."/>
            <person name="Song Z."/>
            <person name="Ma H."/>
            <person name="Fan Y."/>
            <person name="Du C."/>
            <person name="Xu J."/>
        </authorList>
    </citation>
    <scope>NUCLEOTIDE SEQUENCE</scope>
    <source>
        <strain evidence="2">CZ1</strain>
    </source>
</reference>
<evidence type="ECO:0000256" key="1">
    <source>
        <dbReference type="SAM" id="Phobius"/>
    </source>
</evidence>
<feature type="transmembrane region" description="Helical" evidence="1">
    <location>
        <begin position="101"/>
        <end position="120"/>
    </location>
</feature>
<accession>A0AA96WYT2</accession>
<name>A0AA96WYT2_LEPBY</name>
<keyword evidence="1" id="KW-0472">Membrane</keyword>
<dbReference type="RefSeq" id="WP_190650658.1">
    <property type="nucleotide sequence ID" value="NZ_CP130144.1"/>
</dbReference>
<sequence>MESTQPRVGLSYRQHLSIAGAIWTFVGAGLLAMGLLFWFHLPYLGFLDAQHLGFGSLALSVGLIKGKFVLDRTANRVIERAETLQEPNPIKSVFQLFGGKTIALIATMMLFGLGLRIAGVSYEIRGLIYLAVGAALLWSCRRYWSAAFQGEMGK</sequence>
<keyword evidence="1" id="KW-1133">Transmembrane helix</keyword>
<protein>
    <submittedName>
        <fullName evidence="2">Uncharacterized protein</fullName>
    </submittedName>
</protein>
<reference evidence="2" key="2">
    <citation type="submission" date="2023-07" db="EMBL/GenBank/DDBJ databases">
        <authorList>
            <person name="Bai X.-H."/>
            <person name="Wang H.-H."/>
            <person name="Wang J."/>
            <person name="Ma M.-Y."/>
            <person name="Hu H.-H."/>
            <person name="Song Z.-L."/>
            <person name="Ma H.-G."/>
            <person name="Fan Y."/>
            <person name="Du C.-Y."/>
            <person name="Xu J.-C."/>
        </authorList>
    </citation>
    <scope>NUCLEOTIDE SEQUENCE</scope>
    <source>
        <strain evidence="2">CZ1</strain>
    </source>
</reference>
<organism evidence="2">
    <name type="scientific">Leptolyngbya boryana CZ1</name>
    <dbReference type="NCBI Taxonomy" id="3060204"/>
    <lineage>
        <taxon>Bacteria</taxon>
        <taxon>Bacillati</taxon>
        <taxon>Cyanobacteriota</taxon>
        <taxon>Cyanophyceae</taxon>
        <taxon>Leptolyngbyales</taxon>
        <taxon>Leptolyngbyaceae</taxon>
        <taxon>Leptolyngbya group</taxon>
        <taxon>Leptolyngbya</taxon>
    </lineage>
</organism>
<keyword evidence="1" id="KW-0812">Transmembrane</keyword>
<feature type="transmembrane region" description="Helical" evidence="1">
    <location>
        <begin position="21"/>
        <end position="40"/>
    </location>
</feature>
<proteinExistence type="predicted"/>